<protein>
    <submittedName>
        <fullName evidence="2">Putative candidate secreted effector protein</fullName>
    </submittedName>
</protein>
<sequence>MKLISTNTTVALAGLLLLIPTAYGSLQYRCDRGDPLSLEDVLKSATGKPENKFRKEQPAIPTGDKYSSIYFTKSVDSNDIYHAAFLLQVYGDPPQYQLSQYSEEGWGLCDVEEIH</sequence>
<feature type="chain" id="PRO_5004106975" evidence="1">
    <location>
        <begin position="25"/>
        <end position="115"/>
    </location>
</feature>
<dbReference type="OrthoDB" id="3612376at2759"/>
<dbReference type="Proteomes" id="UP000015441">
    <property type="component" value="Unassembled WGS sequence"/>
</dbReference>
<proteinExistence type="predicted"/>
<name>N1J4R2_BLUG1</name>
<evidence type="ECO:0000313" key="2">
    <source>
        <dbReference type="EMBL" id="CCU74325.1"/>
    </source>
</evidence>
<reference evidence="2 3" key="1">
    <citation type="journal article" date="2010" name="Science">
        <title>Genome expansion and gene loss in powdery mildew fungi reveal tradeoffs in extreme parasitism.</title>
        <authorList>
            <person name="Spanu P.D."/>
            <person name="Abbott J.C."/>
            <person name="Amselem J."/>
            <person name="Burgis T.A."/>
            <person name="Soanes D.M."/>
            <person name="Stueber K."/>
            <person name="Ver Loren van Themaat E."/>
            <person name="Brown J.K.M."/>
            <person name="Butcher S.A."/>
            <person name="Gurr S.J."/>
            <person name="Lebrun M.-H."/>
            <person name="Ridout C.J."/>
            <person name="Schulze-Lefert P."/>
            <person name="Talbot N.J."/>
            <person name="Ahmadinejad N."/>
            <person name="Ametz C."/>
            <person name="Barton G.R."/>
            <person name="Benjdia M."/>
            <person name="Bidzinski P."/>
            <person name="Bindschedler L.V."/>
            <person name="Both M."/>
            <person name="Brewer M.T."/>
            <person name="Cadle-Davidson L."/>
            <person name="Cadle-Davidson M.M."/>
            <person name="Collemare J."/>
            <person name="Cramer R."/>
            <person name="Frenkel O."/>
            <person name="Godfrey D."/>
            <person name="Harriman J."/>
            <person name="Hoede C."/>
            <person name="King B.C."/>
            <person name="Klages S."/>
            <person name="Kleemann J."/>
            <person name="Knoll D."/>
            <person name="Koti P.S."/>
            <person name="Kreplak J."/>
            <person name="Lopez-Ruiz F.J."/>
            <person name="Lu X."/>
            <person name="Maekawa T."/>
            <person name="Mahanil S."/>
            <person name="Micali C."/>
            <person name="Milgroom M.G."/>
            <person name="Montana G."/>
            <person name="Noir S."/>
            <person name="O'Connell R.J."/>
            <person name="Oberhaensli S."/>
            <person name="Parlange F."/>
            <person name="Pedersen C."/>
            <person name="Quesneville H."/>
            <person name="Reinhardt R."/>
            <person name="Rott M."/>
            <person name="Sacristan S."/>
            <person name="Schmidt S.M."/>
            <person name="Schoen M."/>
            <person name="Skamnioti P."/>
            <person name="Sommer H."/>
            <person name="Stephens A."/>
            <person name="Takahara H."/>
            <person name="Thordal-Christensen H."/>
            <person name="Vigouroux M."/>
            <person name="Wessling R."/>
            <person name="Wicker T."/>
            <person name="Panstruga R."/>
        </authorList>
    </citation>
    <scope>NUCLEOTIDE SEQUENCE [LARGE SCALE GENOMIC DNA]</scope>
    <source>
        <strain evidence="2">DH14</strain>
    </source>
</reference>
<feature type="signal peptide" evidence="1">
    <location>
        <begin position="1"/>
        <end position="24"/>
    </location>
</feature>
<evidence type="ECO:0000256" key="1">
    <source>
        <dbReference type="SAM" id="SignalP"/>
    </source>
</evidence>
<evidence type="ECO:0000313" key="3">
    <source>
        <dbReference type="Proteomes" id="UP000015441"/>
    </source>
</evidence>
<keyword evidence="1" id="KW-0732">Signal</keyword>
<gene>
    <name evidence="2" type="ORF">BGHDH14_bgh03747</name>
</gene>
<dbReference type="InParanoid" id="N1J4R2"/>
<dbReference type="HOGENOM" id="CLU_166977_0_0_1"/>
<organism evidence="2 3">
    <name type="scientific">Blumeria graminis f. sp. hordei (strain DH14)</name>
    <name type="common">Barley powdery mildew</name>
    <name type="synonym">Oidium monilioides f. sp. hordei</name>
    <dbReference type="NCBI Taxonomy" id="546991"/>
    <lineage>
        <taxon>Eukaryota</taxon>
        <taxon>Fungi</taxon>
        <taxon>Dikarya</taxon>
        <taxon>Ascomycota</taxon>
        <taxon>Pezizomycotina</taxon>
        <taxon>Leotiomycetes</taxon>
        <taxon>Erysiphales</taxon>
        <taxon>Erysiphaceae</taxon>
        <taxon>Blumeria</taxon>
        <taxon>Blumeria hordei</taxon>
    </lineage>
</organism>
<dbReference type="AlphaFoldDB" id="N1J4R2"/>
<keyword evidence="3" id="KW-1185">Reference proteome</keyword>
<dbReference type="EMBL" id="CAUH01000217">
    <property type="protein sequence ID" value="CCU74325.1"/>
    <property type="molecule type" value="Genomic_DNA"/>
</dbReference>
<comment type="caution">
    <text evidence="2">The sequence shown here is derived from an EMBL/GenBank/DDBJ whole genome shotgun (WGS) entry which is preliminary data.</text>
</comment>
<accession>N1J4R2</accession>